<name>A0A7S2KR50_9STRA</name>
<sequence length="481" mass="54051">MGKKNRKARPHDDDDLLLGGTSPVANDQQEVGVNPPDESSANASAAKQQHTVNIDLLLLEQQMADLLRNYPSRPDDWLYRTIEKNMKLPKHSLKKSLDPHILDQMRRRVENMVYAEEDEQESALLDEGGGGKNEHDERIYAYDEAMLRVARMAGIDPDEFAAAYDIVREDSDEQDVSNTEAVDQTMEEEDLQSLQNNMTFAVSSLIALQPYTMDTSSDGALFTRFFLLLRQYASIIICQLLSVLFGQKARQRATLIWQKIHLPKIEAELLAKEKEEDLQMLDQNAHLWSDENECWIEKDQVHHPPLDGDEAHTLPSTIRWNPARKQWERWSKNLTTRTKKQTSGSSLTKGTFLPAREGEGWATSPNEAEIENKQLTTQGIRFFACLPNNDDSLDVVDVTSWAATSLLPKEAARLLDAVDSGRVLFSFDVPAVNKKGAGKGKQKKKKKGAEAKQASSGNDCIALKGIGATAQVSERYLNKMQ</sequence>
<accession>A0A7S2KR50</accession>
<reference evidence="3" key="1">
    <citation type="submission" date="2021-01" db="EMBL/GenBank/DDBJ databases">
        <authorList>
            <person name="Corre E."/>
            <person name="Pelletier E."/>
            <person name="Niang G."/>
            <person name="Scheremetjew M."/>
            <person name="Finn R."/>
            <person name="Kale V."/>
            <person name="Holt S."/>
            <person name="Cochrane G."/>
            <person name="Meng A."/>
            <person name="Brown T."/>
            <person name="Cohen L."/>
        </authorList>
    </citation>
    <scope>NUCLEOTIDE SEQUENCE</scope>
    <source>
        <strain evidence="3">SM1012Den-03</strain>
    </source>
</reference>
<feature type="coiled-coil region" evidence="1">
    <location>
        <begin position="264"/>
        <end position="291"/>
    </location>
</feature>
<evidence type="ECO:0000313" key="3">
    <source>
        <dbReference type="EMBL" id="CAD9582989.1"/>
    </source>
</evidence>
<protein>
    <submittedName>
        <fullName evidence="3">Uncharacterized protein</fullName>
    </submittedName>
</protein>
<feature type="compositionally biased region" description="Polar residues" evidence="2">
    <location>
        <begin position="23"/>
        <end position="47"/>
    </location>
</feature>
<dbReference type="AlphaFoldDB" id="A0A7S2KR50"/>
<evidence type="ECO:0000256" key="1">
    <source>
        <dbReference type="SAM" id="Coils"/>
    </source>
</evidence>
<proteinExistence type="predicted"/>
<feature type="compositionally biased region" description="Polar residues" evidence="2">
    <location>
        <begin position="335"/>
        <end position="349"/>
    </location>
</feature>
<evidence type="ECO:0000256" key="2">
    <source>
        <dbReference type="SAM" id="MobiDB-lite"/>
    </source>
</evidence>
<feature type="region of interest" description="Disordered" evidence="2">
    <location>
        <begin position="335"/>
        <end position="362"/>
    </location>
</feature>
<feature type="region of interest" description="Disordered" evidence="2">
    <location>
        <begin position="1"/>
        <end position="47"/>
    </location>
</feature>
<gene>
    <name evidence="3" type="ORF">SMAR0320_LOCUS4089</name>
</gene>
<feature type="region of interest" description="Disordered" evidence="2">
    <location>
        <begin position="435"/>
        <end position="456"/>
    </location>
</feature>
<organism evidence="3">
    <name type="scientific">Skeletonema marinoi</name>
    <dbReference type="NCBI Taxonomy" id="267567"/>
    <lineage>
        <taxon>Eukaryota</taxon>
        <taxon>Sar</taxon>
        <taxon>Stramenopiles</taxon>
        <taxon>Ochrophyta</taxon>
        <taxon>Bacillariophyta</taxon>
        <taxon>Coscinodiscophyceae</taxon>
        <taxon>Thalassiosirophycidae</taxon>
        <taxon>Thalassiosirales</taxon>
        <taxon>Skeletonemataceae</taxon>
        <taxon>Skeletonema</taxon>
        <taxon>Skeletonema marinoi-dohrnii complex</taxon>
    </lineage>
</organism>
<dbReference type="EMBL" id="HBGZ01005868">
    <property type="protein sequence ID" value="CAD9582989.1"/>
    <property type="molecule type" value="Transcribed_RNA"/>
</dbReference>
<keyword evidence="1" id="KW-0175">Coiled coil</keyword>
<feature type="compositionally biased region" description="Basic residues" evidence="2">
    <location>
        <begin position="436"/>
        <end position="447"/>
    </location>
</feature>